<keyword evidence="2" id="KW-0472">Membrane</keyword>
<keyword evidence="2" id="KW-1133">Transmembrane helix</keyword>
<feature type="transmembrane region" description="Helical" evidence="2">
    <location>
        <begin position="195"/>
        <end position="215"/>
    </location>
</feature>
<dbReference type="VEuPathDB" id="FungiDB:RhiirFUN_011666"/>
<reference evidence="3" key="1">
    <citation type="submission" date="2013-07" db="EMBL/GenBank/DDBJ databases">
        <title>The genome of an arbuscular mycorrhizal fungus provides insights into the evolution of the oldest plant symbiosis.</title>
        <authorList>
            <consortium name="DOE Joint Genome Institute"/>
            <person name="Tisserant E."/>
            <person name="Malbreil M."/>
            <person name="Kuo A."/>
            <person name="Kohler A."/>
            <person name="Symeonidi A."/>
            <person name="Balestrini R."/>
            <person name="Charron P."/>
            <person name="Duensing N."/>
            <person name="Frei-dit-Frey N."/>
            <person name="Gianinazzi-Pearson V."/>
            <person name="Gilbert B."/>
            <person name="Handa Y."/>
            <person name="Hijri M."/>
            <person name="Kaul R."/>
            <person name="Kawaguchi M."/>
            <person name="Krajinski F."/>
            <person name="Lammers P."/>
            <person name="Lapierre D."/>
            <person name="Masclaux F.G."/>
            <person name="Murat C."/>
            <person name="Morin E."/>
            <person name="Ndikumana S."/>
            <person name="Pagni M."/>
            <person name="Petitpierre D."/>
            <person name="Requena N."/>
            <person name="Rosikiewicz P."/>
            <person name="Riley R."/>
            <person name="Saito K."/>
            <person name="San Clemente H."/>
            <person name="Shapiro H."/>
            <person name="van Tuinen D."/>
            <person name="Becard G."/>
            <person name="Bonfante P."/>
            <person name="Paszkowski U."/>
            <person name="Shachar-Hill Y."/>
            <person name="Young J.P."/>
            <person name="Sanders I.R."/>
            <person name="Henrissat B."/>
            <person name="Rensing S.A."/>
            <person name="Grigoriev I.V."/>
            <person name="Corradi N."/>
            <person name="Roux C."/>
            <person name="Martin F."/>
        </authorList>
    </citation>
    <scope>NUCLEOTIDE SEQUENCE</scope>
    <source>
        <strain evidence="3">DAOM 197198</strain>
    </source>
</reference>
<accession>U9TEB5</accession>
<proteinExistence type="predicted"/>
<gene>
    <name evidence="3" type="ORF">GLOINDRAFT_35077</name>
</gene>
<name>U9TEB5_RHIID</name>
<feature type="compositionally biased region" description="Polar residues" evidence="1">
    <location>
        <begin position="74"/>
        <end position="95"/>
    </location>
</feature>
<evidence type="ECO:0000256" key="1">
    <source>
        <dbReference type="SAM" id="MobiDB-lite"/>
    </source>
</evidence>
<evidence type="ECO:0000256" key="2">
    <source>
        <dbReference type="SAM" id="Phobius"/>
    </source>
</evidence>
<dbReference type="EMBL" id="KI292550">
    <property type="protein sequence ID" value="ESA05772.1"/>
    <property type="molecule type" value="Genomic_DNA"/>
</dbReference>
<organism evidence="3">
    <name type="scientific">Rhizophagus irregularis (strain DAOM 181602 / DAOM 197198 / MUCL 43194)</name>
    <name type="common">Arbuscular mycorrhizal fungus</name>
    <name type="synonym">Glomus intraradices</name>
    <dbReference type="NCBI Taxonomy" id="747089"/>
    <lineage>
        <taxon>Eukaryota</taxon>
        <taxon>Fungi</taxon>
        <taxon>Fungi incertae sedis</taxon>
        <taxon>Mucoromycota</taxon>
        <taxon>Glomeromycotina</taxon>
        <taxon>Glomeromycetes</taxon>
        <taxon>Glomerales</taxon>
        <taxon>Glomeraceae</taxon>
        <taxon>Rhizophagus</taxon>
    </lineage>
</organism>
<feature type="compositionally biased region" description="Low complexity" evidence="1">
    <location>
        <begin position="20"/>
        <end position="55"/>
    </location>
</feature>
<sequence length="234" mass="26239">MASNIGNSNFSNSKDENKDNNSVNNNNYYNQQQQQTSLNAMASSGDSMSMTSSFSHSHLETDTTYSHDLLTGGISRTSSPAPYQLQENDTSSRQVQFPIAENNINKSSPQQQELSQTVYKPPTEPPPSVPPYLSPPLTNYEPPKYTPSADQFRSKNNSDIILEAGISNYNSNIAEEIKASLQSDQSIRKAFVRKVYLLLTFQLLLTITLTVFFMYCEPVKRFVAEYGYSLYHGL</sequence>
<evidence type="ECO:0000313" key="3">
    <source>
        <dbReference type="EMBL" id="ESA05772.1"/>
    </source>
</evidence>
<feature type="compositionally biased region" description="Polar residues" evidence="1">
    <location>
        <begin position="102"/>
        <end position="116"/>
    </location>
</feature>
<keyword evidence="2" id="KW-0812">Transmembrane</keyword>
<dbReference type="HOGENOM" id="CLU_1185566_0_0_1"/>
<protein>
    <submittedName>
        <fullName evidence="3">Uncharacterized protein</fullName>
    </submittedName>
</protein>
<feature type="region of interest" description="Disordered" evidence="1">
    <location>
        <begin position="1"/>
        <end position="55"/>
    </location>
</feature>
<dbReference type="AlphaFoldDB" id="U9TEB5"/>
<feature type="compositionally biased region" description="Pro residues" evidence="1">
    <location>
        <begin position="122"/>
        <end position="134"/>
    </location>
</feature>
<feature type="region of interest" description="Disordered" evidence="1">
    <location>
        <begin position="68"/>
        <end position="136"/>
    </location>
</feature>